<feature type="domain" description="EGF-like" evidence="15">
    <location>
        <begin position="216"/>
        <end position="252"/>
    </location>
</feature>
<dbReference type="PANTHER" id="PTHR24049">
    <property type="entry name" value="CRUMBS FAMILY MEMBER"/>
    <property type="match status" value="1"/>
</dbReference>
<dbReference type="OrthoDB" id="10572346at2759"/>
<dbReference type="CDD" id="cd00054">
    <property type="entry name" value="EGF_CA"/>
    <property type="match status" value="5"/>
</dbReference>
<evidence type="ECO:0000256" key="12">
    <source>
        <dbReference type="PROSITE-ProRule" id="PRU00076"/>
    </source>
</evidence>
<dbReference type="GeneID" id="110982795"/>
<evidence type="ECO:0000256" key="7">
    <source>
        <dbReference type="ARBA" id="ARBA00022837"/>
    </source>
</evidence>
<organism evidence="17 18">
    <name type="scientific">Acanthaster planci</name>
    <name type="common">Crown-of-thorns starfish</name>
    <dbReference type="NCBI Taxonomy" id="133434"/>
    <lineage>
        <taxon>Eukaryota</taxon>
        <taxon>Metazoa</taxon>
        <taxon>Echinodermata</taxon>
        <taxon>Eleutherozoa</taxon>
        <taxon>Asterozoa</taxon>
        <taxon>Asteroidea</taxon>
        <taxon>Valvatacea</taxon>
        <taxon>Valvatida</taxon>
        <taxon>Acanthasteridae</taxon>
        <taxon>Acanthaster</taxon>
    </lineage>
</organism>
<comment type="subcellular location">
    <subcellularLocation>
        <location evidence="1">Cell membrane</location>
        <topology evidence="1">Single-pass type I membrane protein</topology>
    </subcellularLocation>
</comment>
<keyword evidence="11" id="KW-0325">Glycoprotein</keyword>
<feature type="transmembrane region" description="Helical" evidence="13">
    <location>
        <begin position="369"/>
        <end position="394"/>
    </location>
</feature>
<keyword evidence="9 13" id="KW-0472">Membrane</keyword>
<dbReference type="PRINTS" id="PR00010">
    <property type="entry name" value="EGFBLOOD"/>
</dbReference>
<dbReference type="GO" id="GO:0023052">
    <property type="term" value="P:signaling"/>
    <property type="evidence" value="ECO:0007669"/>
    <property type="project" value="UniProtKB-ARBA"/>
</dbReference>
<dbReference type="PROSITE" id="PS50853">
    <property type="entry name" value="FN3"/>
    <property type="match status" value="1"/>
</dbReference>
<feature type="domain" description="EGF-like" evidence="15">
    <location>
        <begin position="177"/>
        <end position="214"/>
    </location>
</feature>
<dbReference type="CDD" id="cd00063">
    <property type="entry name" value="FN3"/>
    <property type="match status" value="1"/>
</dbReference>
<dbReference type="InterPro" id="IPR001881">
    <property type="entry name" value="EGF-like_Ca-bd_dom"/>
</dbReference>
<dbReference type="PROSITE" id="PS01186">
    <property type="entry name" value="EGF_2"/>
    <property type="match status" value="3"/>
</dbReference>
<keyword evidence="3 12" id="KW-0245">EGF-like domain</keyword>
<evidence type="ECO:0000256" key="14">
    <source>
        <dbReference type="SAM" id="SignalP"/>
    </source>
</evidence>
<evidence type="ECO:0000256" key="4">
    <source>
        <dbReference type="ARBA" id="ARBA00022692"/>
    </source>
</evidence>
<keyword evidence="5 14" id="KW-0732">Signal</keyword>
<evidence type="ECO:0000256" key="3">
    <source>
        <dbReference type="ARBA" id="ARBA00022536"/>
    </source>
</evidence>
<feature type="disulfide bond" evidence="12">
    <location>
        <begin position="88"/>
        <end position="97"/>
    </location>
</feature>
<dbReference type="Gene3D" id="2.60.40.10">
    <property type="entry name" value="Immunoglobulins"/>
    <property type="match status" value="1"/>
</dbReference>
<feature type="domain" description="EGF-like" evidence="15">
    <location>
        <begin position="139"/>
        <end position="175"/>
    </location>
</feature>
<protein>
    <submittedName>
        <fullName evidence="18">Fibropellin-3-like isoform X3</fullName>
    </submittedName>
</protein>
<dbReference type="Pfam" id="PF00041">
    <property type="entry name" value="fn3"/>
    <property type="match status" value="1"/>
</dbReference>
<feature type="domain" description="Fibronectin type-III" evidence="16">
    <location>
        <begin position="252"/>
        <end position="349"/>
    </location>
</feature>
<evidence type="ECO:0000256" key="5">
    <source>
        <dbReference type="ARBA" id="ARBA00022729"/>
    </source>
</evidence>
<dbReference type="Pfam" id="PF07645">
    <property type="entry name" value="EGF_CA"/>
    <property type="match status" value="1"/>
</dbReference>
<keyword evidence="4 13" id="KW-0812">Transmembrane</keyword>
<dbReference type="SUPFAM" id="SSF49265">
    <property type="entry name" value="Fibronectin type III"/>
    <property type="match status" value="1"/>
</dbReference>
<dbReference type="PROSITE" id="PS00022">
    <property type="entry name" value="EGF_1"/>
    <property type="match status" value="6"/>
</dbReference>
<dbReference type="Gene3D" id="2.10.25.10">
    <property type="entry name" value="Laminin"/>
    <property type="match status" value="6"/>
</dbReference>
<dbReference type="GO" id="GO:0007154">
    <property type="term" value="P:cell communication"/>
    <property type="evidence" value="ECO:0007669"/>
    <property type="project" value="UniProtKB-ARBA"/>
</dbReference>
<dbReference type="Proteomes" id="UP000694845">
    <property type="component" value="Unplaced"/>
</dbReference>
<dbReference type="SMART" id="SM00181">
    <property type="entry name" value="EGF"/>
    <property type="match status" value="6"/>
</dbReference>
<dbReference type="SMART" id="SM00060">
    <property type="entry name" value="FN3"/>
    <property type="match status" value="1"/>
</dbReference>
<dbReference type="PROSITE" id="PS50026">
    <property type="entry name" value="EGF_3"/>
    <property type="match status" value="6"/>
</dbReference>
<evidence type="ECO:0000256" key="13">
    <source>
        <dbReference type="SAM" id="Phobius"/>
    </source>
</evidence>
<feature type="chain" id="PRO_5034106841" evidence="14">
    <location>
        <begin position="23"/>
        <end position="416"/>
    </location>
</feature>
<keyword evidence="7" id="KW-0106">Calcium</keyword>
<proteinExistence type="predicted"/>
<dbReference type="FunFam" id="2.10.25.10:FF:000143">
    <property type="entry name" value="Protein crumbs 1"/>
    <property type="match status" value="2"/>
</dbReference>
<dbReference type="PROSITE" id="PS00010">
    <property type="entry name" value="ASX_HYDROXYL"/>
    <property type="match status" value="3"/>
</dbReference>
<keyword evidence="6" id="KW-0677">Repeat</keyword>
<feature type="disulfide bond" evidence="12">
    <location>
        <begin position="204"/>
        <end position="213"/>
    </location>
</feature>
<evidence type="ECO:0000313" key="18">
    <source>
        <dbReference type="RefSeq" id="XP_022097167.1"/>
    </source>
</evidence>
<reference evidence="18" key="1">
    <citation type="submission" date="2025-08" db="UniProtKB">
        <authorList>
            <consortium name="RefSeq"/>
        </authorList>
    </citation>
    <scope>IDENTIFICATION</scope>
</reference>
<feature type="signal peptide" evidence="14">
    <location>
        <begin position="1"/>
        <end position="22"/>
    </location>
</feature>
<comment type="caution">
    <text evidence="12">Lacks conserved residue(s) required for the propagation of feature annotation.</text>
</comment>
<feature type="disulfide bond" evidence="12">
    <location>
        <begin position="242"/>
        <end position="251"/>
    </location>
</feature>
<feature type="domain" description="EGF-like" evidence="15">
    <location>
        <begin position="100"/>
        <end position="137"/>
    </location>
</feature>
<feature type="disulfide bond" evidence="12">
    <location>
        <begin position="127"/>
        <end position="136"/>
    </location>
</feature>
<evidence type="ECO:0000256" key="10">
    <source>
        <dbReference type="ARBA" id="ARBA00023157"/>
    </source>
</evidence>
<dbReference type="FunFam" id="2.10.25.10:FF:000125">
    <property type="entry name" value="Neurogenic locus notch protein-like"/>
    <property type="match status" value="1"/>
</dbReference>
<evidence type="ECO:0000256" key="6">
    <source>
        <dbReference type="ARBA" id="ARBA00022737"/>
    </source>
</evidence>
<dbReference type="InterPro" id="IPR018097">
    <property type="entry name" value="EGF_Ca-bd_CS"/>
</dbReference>
<evidence type="ECO:0000256" key="9">
    <source>
        <dbReference type="ARBA" id="ARBA00023136"/>
    </source>
</evidence>
<dbReference type="AlphaFoldDB" id="A0A8B7YWU6"/>
<dbReference type="RefSeq" id="XP_022097167.1">
    <property type="nucleotide sequence ID" value="XM_022241475.1"/>
</dbReference>
<keyword evidence="8 13" id="KW-1133">Transmembrane helix</keyword>
<feature type="domain" description="EGF-like" evidence="15">
    <location>
        <begin position="62"/>
        <end position="98"/>
    </location>
</feature>
<gene>
    <name evidence="18" type="primary">LOC110982795</name>
</gene>
<evidence type="ECO:0000256" key="1">
    <source>
        <dbReference type="ARBA" id="ARBA00004251"/>
    </source>
</evidence>
<evidence type="ECO:0000259" key="15">
    <source>
        <dbReference type="PROSITE" id="PS50026"/>
    </source>
</evidence>
<evidence type="ECO:0000256" key="8">
    <source>
        <dbReference type="ARBA" id="ARBA00022989"/>
    </source>
</evidence>
<keyword evidence="17" id="KW-1185">Reference proteome</keyword>
<dbReference type="SMART" id="SM00179">
    <property type="entry name" value="EGF_CA"/>
    <property type="match status" value="6"/>
</dbReference>
<dbReference type="InterPro" id="IPR003961">
    <property type="entry name" value="FN3_dom"/>
</dbReference>
<keyword evidence="10 12" id="KW-1015">Disulfide bond</keyword>
<dbReference type="Pfam" id="PF00008">
    <property type="entry name" value="EGF"/>
    <property type="match status" value="5"/>
</dbReference>
<evidence type="ECO:0000256" key="11">
    <source>
        <dbReference type="ARBA" id="ARBA00023180"/>
    </source>
</evidence>
<name>A0A8B7YWU6_ACAPL</name>
<dbReference type="PANTHER" id="PTHR24049:SF39">
    <property type="entry name" value="EGF-LIKE DOMAIN-CONTAINING PROTEIN"/>
    <property type="match status" value="1"/>
</dbReference>
<dbReference type="PROSITE" id="PS01187">
    <property type="entry name" value="EGF_CA"/>
    <property type="match status" value="1"/>
</dbReference>
<dbReference type="InterPro" id="IPR000742">
    <property type="entry name" value="EGF"/>
</dbReference>
<evidence type="ECO:0000256" key="2">
    <source>
        <dbReference type="ARBA" id="ARBA00022475"/>
    </source>
</evidence>
<sequence>MDHWLGYLLLLAACFAGNTVIANESTLCDSMPCLNGGACFDLSAFYFCVCDVGFGGQNCQIDISGCSSNPCMNNGTCERLREGYSCTCQPFYSGDNCETEMRPCMSDPCLNGATCMDNSIESYTCFCQAGYSGSNCETDINECASNPCANNGTCEDLLNMYSCTCPSFYSGVNCETEVRPCMSDPCMNGATCSDVSTDFYVCFCEPGYTGFDCESDIDECMESPCANGGTCRNTFGGYDCQCNFMWTGQNCTERNPSITGVTEVLNNQSTVFWNFDREDERFIQGFILQYRESHVSVYTNTSLIPASERNYTLTNLKPGTLYLLRLLAIDRDANPAAASFQKPVMTLSRDIMDPVPVTDQRSKPKMDSFHWILISSAALVILLLTIVIVGILIFTRKKPKRKPSGADDQTKEEHRV</sequence>
<feature type="disulfide bond" evidence="12">
    <location>
        <begin position="165"/>
        <end position="174"/>
    </location>
</feature>
<dbReference type="FunFam" id="2.10.25.10:FF:000012">
    <property type="entry name" value="Delta-like protein"/>
    <property type="match status" value="1"/>
</dbReference>
<dbReference type="SUPFAM" id="SSF57196">
    <property type="entry name" value="EGF/Laminin"/>
    <property type="match status" value="6"/>
</dbReference>
<feature type="domain" description="EGF-like" evidence="15">
    <location>
        <begin position="24"/>
        <end position="60"/>
    </location>
</feature>
<accession>A0A8B7YWU6</accession>
<dbReference type="InterPro" id="IPR051022">
    <property type="entry name" value="Notch_Cell-Fate_Det"/>
</dbReference>
<dbReference type="GO" id="GO:0005509">
    <property type="term" value="F:calcium ion binding"/>
    <property type="evidence" value="ECO:0007669"/>
    <property type="project" value="InterPro"/>
</dbReference>
<feature type="disulfide bond" evidence="12">
    <location>
        <begin position="50"/>
        <end position="59"/>
    </location>
</feature>
<evidence type="ECO:0000313" key="17">
    <source>
        <dbReference type="Proteomes" id="UP000694845"/>
    </source>
</evidence>
<dbReference type="FunFam" id="2.10.25.10:FF:000185">
    <property type="entry name" value="basement membrane-specific heparan sulfate proteoglycan core protein-like"/>
    <property type="match status" value="1"/>
</dbReference>
<evidence type="ECO:0000259" key="16">
    <source>
        <dbReference type="PROSITE" id="PS50853"/>
    </source>
</evidence>
<dbReference type="InterPro" id="IPR036116">
    <property type="entry name" value="FN3_sf"/>
</dbReference>
<dbReference type="InterPro" id="IPR013783">
    <property type="entry name" value="Ig-like_fold"/>
</dbReference>
<dbReference type="GO" id="GO:0005886">
    <property type="term" value="C:plasma membrane"/>
    <property type="evidence" value="ECO:0007669"/>
    <property type="project" value="UniProtKB-SubCell"/>
</dbReference>
<dbReference type="InterPro" id="IPR049883">
    <property type="entry name" value="NOTCH1_EGF-like"/>
</dbReference>
<keyword evidence="2" id="KW-1003">Cell membrane</keyword>
<dbReference type="InterPro" id="IPR000152">
    <property type="entry name" value="EGF-type_Asp/Asn_hydroxyl_site"/>
</dbReference>
<dbReference type="FunFam" id="2.10.25.10:FF:000391">
    <property type="entry name" value="Weary, isoform C"/>
    <property type="match status" value="1"/>
</dbReference>